<dbReference type="GO" id="GO:0005524">
    <property type="term" value="F:ATP binding"/>
    <property type="evidence" value="ECO:0007669"/>
    <property type="project" value="UniProtKB-UniRule"/>
</dbReference>
<evidence type="ECO:0000256" key="2">
    <source>
        <dbReference type="ARBA" id="ARBA00008016"/>
    </source>
</evidence>
<keyword evidence="9 10" id="KW-0227">DNA damage</keyword>
<evidence type="ECO:0000256" key="1">
    <source>
        <dbReference type="ARBA" id="ARBA00004496"/>
    </source>
</evidence>
<dbReference type="PANTHER" id="PTHR32182">
    <property type="entry name" value="DNA REPLICATION AND REPAIR PROTEIN RECF"/>
    <property type="match status" value="1"/>
</dbReference>
<evidence type="ECO:0000256" key="5">
    <source>
        <dbReference type="ARBA" id="ARBA00022705"/>
    </source>
</evidence>
<dbReference type="Gene3D" id="3.40.50.300">
    <property type="entry name" value="P-loop containing nucleotide triphosphate hydrolases"/>
    <property type="match status" value="1"/>
</dbReference>
<comment type="caution">
    <text evidence="12">The sequence shown here is derived from an EMBL/GenBank/DDBJ whole genome shotgun (WGS) entry which is preliminary data.</text>
</comment>
<evidence type="ECO:0000256" key="9">
    <source>
        <dbReference type="HAMAP-Rule" id="MF_00365"/>
    </source>
</evidence>
<dbReference type="InterPro" id="IPR001238">
    <property type="entry name" value="DNA-binding_RecF"/>
</dbReference>
<keyword evidence="8 9" id="KW-0238">DNA-binding</keyword>
<dbReference type="GO" id="GO:0009432">
    <property type="term" value="P:SOS response"/>
    <property type="evidence" value="ECO:0007669"/>
    <property type="project" value="UniProtKB-UniRule"/>
</dbReference>
<gene>
    <name evidence="9 12" type="primary">recF</name>
    <name evidence="12" type="ORF">D6858_13365</name>
</gene>
<dbReference type="EMBL" id="RAHJ01000021">
    <property type="protein sequence ID" value="RJX66100.1"/>
    <property type="molecule type" value="Genomic_DNA"/>
</dbReference>
<dbReference type="InterPro" id="IPR003395">
    <property type="entry name" value="RecF/RecN/SMC_N"/>
</dbReference>
<dbReference type="Pfam" id="PF02463">
    <property type="entry name" value="SMC_N"/>
    <property type="match status" value="1"/>
</dbReference>
<dbReference type="GO" id="GO:0006302">
    <property type="term" value="P:double-strand break repair"/>
    <property type="evidence" value="ECO:0007669"/>
    <property type="project" value="TreeGrafter"/>
</dbReference>
<comment type="similarity">
    <text evidence="2 9 10">Belongs to the RecF family.</text>
</comment>
<dbReference type="NCBIfam" id="TIGR00611">
    <property type="entry name" value="recf"/>
    <property type="match status" value="1"/>
</dbReference>
<evidence type="ECO:0000256" key="8">
    <source>
        <dbReference type="ARBA" id="ARBA00023125"/>
    </source>
</evidence>
<evidence type="ECO:0000256" key="7">
    <source>
        <dbReference type="ARBA" id="ARBA00022840"/>
    </source>
</evidence>
<evidence type="ECO:0000256" key="3">
    <source>
        <dbReference type="ARBA" id="ARBA00020170"/>
    </source>
</evidence>
<dbReference type="SUPFAM" id="SSF52540">
    <property type="entry name" value="P-loop containing nucleoside triphosphate hydrolases"/>
    <property type="match status" value="1"/>
</dbReference>
<evidence type="ECO:0000256" key="6">
    <source>
        <dbReference type="ARBA" id="ARBA00022741"/>
    </source>
</evidence>
<dbReference type="RefSeq" id="WP_120111509.1">
    <property type="nucleotide sequence ID" value="NZ_RAHJ01000021.1"/>
</dbReference>
<accession>A0A419QZ66</accession>
<comment type="subcellular location">
    <subcellularLocation>
        <location evidence="1 9 10">Cytoplasm</location>
    </subcellularLocation>
</comment>
<dbReference type="GO" id="GO:0000731">
    <property type="term" value="P:DNA synthesis involved in DNA repair"/>
    <property type="evidence" value="ECO:0007669"/>
    <property type="project" value="TreeGrafter"/>
</dbReference>
<dbReference type="InterPro" id="IPR027417">
    <property type="entry name" value="P-loop_NTPase"/>
</dbReference>
<keyword evidence="6 9" id="KW-0547">Nucleotide-binding</keyword>
<dbReference type="GO" id="GO:0006260">
    <property type="term" value="P:DNA replication"/>
    <property type="evidence" value="ECO:0007669"/>
    <property type="project" value="UniProtKB-UniRule"/>
</dbReference>
<dbReference type="GO" id="GO:0003697">
    <property type="term" value="F:single-stranded DNA binding"/>
    <property type="evidence" value="ECO:0007669"/>
    <property type="project" value="UniProtKB-UniRule"/>
</dbReference>
<dbReference type="PROSITE" id="PS00617">
    <property type="entry name" value="RECF_1"/>
    <property type="match status" value="1"/>
</dbReference>
<sequence>MALDRISLSGFRNHRATTLDGTARFNLLVGENGAGKTNVLEAISLFAPGRGLRRAPLAEMAGSDGPGGFSVGASLIAQGEEPVRLGTLAEAARPGRRLVRVNGAEASAVSLGEWLAISWLTPAMDRLFADSAGARRRYMDRLTVALDASHARNAARYENALRERNRLLSGNDAPDPTWLEGIESQMAEYGAALASGRERLIAALRAELARLPSEPFARPELTYQPGGPTASDALREALRAARPRERAAGRTLTGPHRDELAVRMAGKQQPADRCSTGEQKAMLIAITLAHAGLAAQGRASLLLLDEVAAHLDPVRREALFARLADSGAQVWFTGTESAPFAALGADAAVWRVNGGIVQHEGWVAR</sequence>
<dbReference type="PROSITE" id="PS00618">
    <property type="entry name" value="RECF_2"/>
    <property type="match status" value="1"/>
</dbReference>
<evidence type="ECO:0000259" key="11">
    <source>
        <dbReference type="Pfam" id="PF02463"/>
    </source>
</evidence>
<evidence type="ECO:0000313" key="12">
    <source>
        <dbReference type="EMBL" id="RJX66100.1"/>
    </source>
</evidence>
<dbReference type="InterPro" id="IPR018078">
    <property type="entry name" value="DNA-binding_RecF_CS"/>
</dbReference>
<keyword evidence="9 10" id="KW-0234">DNA repair</keyword>
<dbReference type="GO" id="GO:0005737">
    <property type="term" value="C:cytoplasm"/>
    <property type="evidence" value="ECO:0007669"/>
    <property type="project" value="UniProtKB-SubCell"/>
</dbReference>
<dbReference type="AlphaFoldDB" id="A0A419QZ66"/>
<protein>
    <recommendedName>
        <fullName evidence="3 9">DNA replication and repair protein RecF</fullName>
    </recommendedName>
</protein>
<keyword evidence="5 9" id="KW-0235">DNA replication</keyword>
<dbReference type="PANTHER" id="PTHR32182:SF0">
    <property type="entry name" value="DNA REPLICATION AND REPAIR PROTEIN RECF"/>
    <property type="match status" value="1"/>
</dbReference>
<comment type="function">
    <text evidence="9 10">The RecF protein is involved in DNA metabolism; it is required for DNA replication and normal SOS inducibility. RecF binds preferentially to single-stranded, linear DNA. It also seems to bind ATP.</text>
</comment>
<evidence type="ECO:0000256" key="10">
    <source>
        <dbReference type="RuleBase" id="RU000578"/>
    </source>
</evidence>
<dbReference type="OrthoDB" id="9803889at2"/>
<keyword evidence="9 10" id="KW-0742">SOS response</keyword>
<dbReference type="Gene3D" id="1.20.1050.90">
    <property type="entry name" value="RecF/RecN/SMC, N-terminal domain"/>
    <property type="match status" value="1"/>
</dbReference>
<evidence type="ECO:0000313" key="13">
    <source>
        <dbReference type="Proteomes" id="UP000284322"/>
    </source>
</evidence>
<feature type="domain" description="RecF/RecN/SMC N-terminal" evidence="11">
    <location>
        <begin position="3"/>
        <end position="331"/>
    </location>
</feature>
<keyword evidence="4 9" id="KW-0963">Cytoplasm</keyword>
<keyword evidence="13" id="KW-1185">Reference proteome</keyword>
<feature type="binding site" evidence="9">
    <location>
        <begin position="30"/>
        <end position="37"/>
    </location>
    <ligand>
        <name>ATP</name>
        <dbReference type="ChEBI" id="CHEBI:30616"/>
    </ligand>
</feature>
<evidence type="ECO:0000256" key="4">
    <source>
        <dbReference type="ARBA" id="ARBA00022490"/>
    </source>
</evidence>
<reference evidence="12 13" key="1">
    <citation type="submission" date="2018-09" db="EMBL/GenBank/DDBJ databases">
        <title>Altererythrobacter sp.Ery1 and Ery12, the genome sequencing of novel strains in genus Alterythrobacter.</title>
        <authorList>
            <person name="Cheng H."/>
            <person name="Wu Y.-H."/>
            <person name="Fang C."/>
            <person name="Xu X.-W."/>
        </authorList>
    </citation>
    <scope>NUCLEOTIDE SEQUENCE [LARGE SCALE GENOMIC DNA]</scope>
    <source>
        <strain evidence="12 13">Ery12</strain>
    </source>
</reference>
<dbReference type="HAMAP" id="MF_00365">
    <property type="entry name" value="RecF"/>
    <property type="match status" value="1"/>
</dbReference>
<organism evidence="12 13">
    <name type="scientific">Tsuneonella suprasediminis</name>
    <dbReference type="NCBI Taxonomy" id="2306996"/>
    <lineage>
        <taxon>Bacteria</taxon>
        <taxon>Pseudomonadati</taxon>
        <taxon>Pseudomonadota</taxon>
        <taxon>Alphaproteobacteria</taxon>
        <taxon>Sphingomonadales</taxon>
        <taxon>Erythrobacteraceae</taxon>
        <taxon>Tsuneonella</taxon>
    </lineage>
</organism>
<proteinExistence type="inferred from homology"/>
<dbReference type="InterPro" id="IPR042174">
    <property type="entry name" value="RecF_2"/>
</dbReference>
<name>A0A419QZ66_9SPHN</name>
<dbReference type="Proteomes" id="UP000284322">
    <property type="component" value="Unassembled WGS sequence"/>
</dbReference>
<keyword evidence="7 9" id="KW-0067">ATP-binding</keyword>